<evidence type="ECO:0000256" key="5">
    <source>
        <dbReference type="ARBA" id="ARBA00022481"/>
    </source>
</evidence>
<dbReference type="GO" id="GO:0006397">
    <property type="term" value="P:mRNA processing"/>
    <property type="evidence" value="ECO:0007669"/>
    <property type="project" value="UniProtKB-KW"/>
</dbReference>
<keyword evidence="14 21" id="KW-0175">Coiled coil</keyword>
<accession>A0A3S3NK56</accession>
<dbReference type="InterPro" id="IPR006787">
    <property type="entry name" value="Pinin_SDK_N"/>
</dbReference>
<dbReference type="GO" id="GO:0071013">
    <property type="term" value="C:catalytic step 2 spliceosome"/>
    <property type="evidence" value="ECO:0007669"/>
    <property type="project" value="TreeGrafter"/>
</dbReference>
<evidence type="ECO:0000256" key="6">
    <source>
        <dbReference type="ARBA" id="ARBA00022499"/>
    </source>
</evidence>
<evidence type="ECO:0000256" key="17">
    <source>
        <dbReference type="ARBA" id="ARBA00023163"/>
    </source>
</evidence>
<keyword evidence="26" id="KW-1185">Reference proteome</keyword>
<dbReference type="OrthoDB" id="330772at2759"/>
<evidence type="ECO:0000256" key="1">
    <source>
        <dbReference type="ARBA" id="ARBA00004324"/>
    </source>
</evidence>
<keyword evidence="5" id="KW-0488">Methylation</keyword>
<gene>
    <name evidence="25" type="ORF">B4U79_12979</name>
</gene>
<evidence type="ECO:0000313" key="26">
    <source>
        <dbReference type="Proteomes" id="UP000285301"/>
    </source>
</evidence>
<keyword evidence="7" id="KW-0597">Phosphoprotein</keyword>
<evidence type="ECO:0000313" key="25">
    <source>
        <dbReference type="EMBL" id="RWS04297.1"/>
    </source>
</evidence>
<keyword evidence="13" id="KW-0805">Transcription regulation</keyword>
<feature type="region of interest" description="Disordered" evidence="22">
    <location>
        <begin position="324"/>
        <end position="388"/>
    </location>
</feature>
<keyword evidence="17" id="KW-0804">Transcription</keyword>
<evidence type="ECO:0000256" key="3">
    <source>
        <dbReference type="ARBA" id="ARBA00010386"/>
    </source>
</evidence>
<sequence>MAAIANVLSHLKSEFENAKNGLKSVDDSIRRLTGREPGFVRNHVNRGKGIRRNVNQLINEGDEELEDGEIVTDEPVKKRRFIGSAFSRVHIENSRRQQIVADVDDKEEVQKKPTLQSSVIATQREVKPRHQAIEEQKSDQKSMARNKRMFGMILGTLQKFQSEESRRKETTQKRVEIEKKLEQAAEDEKELIKKERKELYKVRREKQAQIRRIELKMERVQIVRKFIFLLRFTPFLTKKQHQEWEKSHQFLGGFIQTKTKPHIFYMPIKHLPETEKRLKETKDKYRLIVAEKRAKVQKELSEIDELYKKEEIEESEDVMMEVKENNGPNNEVDVDSVGNSVEGETTEAIVKSEPSELNCNKEINEDNVPKDVESSDIGDKEFEPIYDE</sequence>
<feature type="domain" description="Pinin/SDK" evidence="24">
    <location>
        <begin position="7"/>
        <end position="134"/>
    </location>
</feature>
<keyword evidence="11" id="KW-0965">Cell junction</keyword>
<evidence type="ECO:0000256" key="18">
    <source>
        <dbReference type="ARBA" id="ARBA00023187"/>
    </source>
</evidence>
<comment type="subcellular location">
    <subcellularLocation>
        <location evidence="2">Cell junction</location>
        <location evidence="2">Desmosome</location>
    </subcellularLocation>
    <subcellularLocation>
        <location evidence="1">Nucleus speckle</location>
    </subcellularLocation>
</comment>
<evidence type="ECO:0000256" key="16">
    <source>
        <dbReference type="ARBA" id="ARBA00023159"/>
    </source>
</evidence>
<keyword evidence="10" id="KW-0832">Ubl conjugation</keyword>
<comment type="similarity">
    <text evidence="3">Belongs to the pinin family.</text>
</comment>
<feature type="compositionally biased region" description="Basic and acidic residues" evidence="22">
    <location>
        <begin position="362"/>
        <end position="388"/>
    </location>
</feature>
<evidence type="ECO:0000256" key="13">
    <source>
        <dbReference type="ARBA" id="ARBA00023015"/>
    </source>
</evidence>
<reference evidence="25 26" key="1">
    <citation type="journal article" date="2018" name="Gigascience">
        <title>Genomes of trombidid mites reveal novel predicted allergens and laterally-transferred genes associated with secondary metabolism.</title>
        <authorList>
            <person name="Dong X."/>
            <person name="Chaisiri K."/>
            <person name="Xia D."/>
            <person name="Armstrong S.D."/>
            <person name="Fang Y."/>
            <person name="Donnelly M.J."/>
            <person name="Kadowaki T."/>
            <person name="McGarry J.W."/>
            <person name="Darby A.C."/>
            <person name="Makepeace B.L."/>
        </authorList>
    </citation>
    <scope>NUCLEOTIDE SEQUENCE [LARGE SCALE GENOMIC DNA]</scope>
    <source>
        <strain evidence="25">UoL-WK</strain>
    </source>
</reference>
<evidence type="ECO:0000256" key="22">
    <source>
        <dbReference type="SAM" id="MobiDB-lite"/>
    </source>
</evidence>
<dbReference type="PANTHER" id="PTHR12707">
    <property type="entry name" value="PINN"/>
    <property type="match status" value="1"/>
</dbReference>
<evidence type="ECO:0000256" key="9">
    <source>
        <dbReference type="ARBA" id="ARBA00022728"/>
    </source>
</evidence>
<dbReference type="InterPro" id="IPR006786">
    <property type="entry name" value="Pinin_SDK_MemA"/>
</dbReference>
<dbReference type="Pfam" id="PF04697">
    <property type="entry name" value="Pinin_SDK_N"/>
    <property type="match status" value="1"/>
</dbReference>
<dbReference type="AlphaFoldDB" id="A0A3S3NK56"/>
<dbReference type="InterPro" id="IPR039853">
    <property type="entry name" value="Pinin"/>
</dbReference>
<keyword evidence="15" id="KW-0238">DNA-binding</keyword>
<evidence type="ECO:0000256" key="2">
    <source>
        <dbReference type="ARBA" id="ARBA00004568"/>
    </source>
</evidence>
<dbReference type="Proteomes" id="UP000285301">
    <property type="component" value="Unassembled WGS sequence"/>
</dbReference>
<evidence type="ECO:0000256" key="21">
    <source>
        <dbReference type="SAM" id="Coils"/>
    </source>
</evidence>
<keyword evidence="12" id="KW-0007">Acetylation</keyword>
<dbReference type="GO" id="GO:0008380">
    <property type="term" value="P:RNA splicing"/>
    <property type="evidence" value="ECO:0007669"/>
    <property type="project" value="UniProtKB-KW"/>
</dbReference>
<dbReference type="EMBL" id="NCKU01005666">
    <property type="protein sequence ID" value="RWS04297.1"/>
    <property type="molecule type" value="Genomic_DNA"/>
</dbReference>
<dbReference type="Pfam" id="PF04696">
    <property type="entry name" value="Pinin_SDK_memA"/>
    <property type="match status" value="1"/>
</dbReference>
<dbReference type="GO" id="GO:0030057">
    <property type="term" value="C:desmosome"/>
    <property type="evidence" value="ECO:0007669"/>
    <property type="project" value="UniProtKB-SubCell"/>
</dbReference>
<keyword evidence="6" id="KW-1017">Isopeptide bond</keyword>
<evidence type="ECO:0000259" key="23">
    <source>
        <dbReference type="Pfam" id="PF04696"/>
    </source>
</evidence>
<evidence type="ECO:0000256" key="12">
    <source>
        <dbReference type="ARBA" id="ARBA00022990"/>
    </source>
</evidence>
<comment type="caution">
    <text evidence="25">The sequence shown here is derived from an EMBL/GenBank/DDBJ whole genome shotgun (WGS) entry which is preliminary data.</text>
</comment>
<dbReference type="GO" id="GO:0003677">
    <property type="term" value="F:DNA binding"/>
    <property type="evidence" value="ECO:0007669"/>
    <property type="project" value="UniProtKB-KW"/>
</dbReference>
<feature type="domain" description="Pinin/SDK/MemA protein" evidence="23">
    <location>
        <begin position="141"/>
        <end position="282"/>
    </location>
</feature>
<evidence type="ECO:0000256" key="7">
    <source>
        <dbReference type="ARBA" id="ARBA00022553"/>
    </source>
</evidence>
<keyword evidence="9" id="KW-0747">Spliceosome</keyword>
<comment type="subunit">
    <text evidence="20">Found in a mRNA splicing-dependent exon junction complex (EJC). Found in a complex with SR proteins. Found in a mRNP complex with RNPS1. Component of the PSAP complex consisting of RNPS1, SAP18 and PNN. Interacts with PNISR, CTBP1, CTBP2, KRT8, KRT18, KRT19, PS1D/PNO40, PPIG, RNPS1, SFRS4 and SRRM2. Identified in the spliceosome C complex.</text>
</comment>
<evidence type="ECO:0000256" key="4">
    <source>
        <dbReference type="ARBA" id="ARBA00020056"/>
    </source>
</evidence>
<evidence type="ECO:0000256" key="8">
    <source>
        <dbReference type="ARBA" id="ARBA00022664"/>
    </source>
</evidence>
<keyword evidence="19" id="KW-0539">Nucleus</keyword>
<evidence type="ECO:0000256" key="15">
    <source>
        <dbReference type="ARBA" id="ARBA00023125"/>
    </source>
</evidence>
<evidence type="ECO:0000256" key="11">
    <source>
        <dbReference type="ARBA" id="ARBA00022949"/>
    </source>
</evidence>
<dbReference type="GO" id="GO:0016607">
    <property type="term" value="C:nuclear speck"/>
    <property type="evidence" value="ECO:0007669"/>
    <property type="project" value="UniProtKB-SubCell"/>
</dbReference>
<dbReference type="STRING" id="1965070.A0A3S3NK56"/>
<proteinExistence type="inferred from homology"/>
<evidence type="ECO:0000256" key="10">
    <source>
        <dbReference type="ARBA" id="ARBA00022843"/>
    </source>
</evidence>
<feature type="coiled-coil region" evidence="21">
    <location>
        <begin position="167"/>
        <end position="223"/>
    </location>
</feature>
<evidence type="ECO:0000256" key="14">
    <source>
        <dbReference type="ARBA" id="ARBA00023054"/>
    </source>
</evidence>
<evidence type="ECO:0000259" key="24">
    <source>
        <dbReference type="Pfam" id="PF04697"/>
    </source>
</evidence>
<keyword evidence="18" id="KW-0508">mRNA splicing</keyword>
<organism evidence="25 26">
    <name type="scientific">Dinothrombium tinctorium</name>
    <dbReference type="NCBI Taxonomy" id="1965070"/>
    <lineage>
        <taxon>Eukaryota</taxon>
        <taxon>Metazoa</taxon>
        <taxon>Ecdysozoa</taxon>
        <taxon>Arthropoda</taxon>
        <taxon>Chelicerata</taxon>
        <taxon>Arachnida</taxon>
        <taxon>Acari</taxon>
        <taxon>Acariformes</taxon>
        <taxon>Trombidiformes</taxon>
        <taxon>Prostigmata</taxon>
        <taxon>Anystina</taxon>
        <taxon>Parasitengona</taxon>
        <taxon>Trombidioidea</taxon>
        <taxon>Trombidiidae</taxon>
        <taxon>Dinothrombium</taxon>
    </lineage>
</organism>
<evidence type="ECO:0000256" key="20">
    <source>
        <dbReference type="ARBA" id="ARBA00025916"/>
    </source>
</evidence>
<protein>
    <recommendedName>
        <fullName evidence="4">Pinin</fullName>
    </recommendedName>
</protein>
<keyword evidence="16" id="KW-0010">Activator</keyword>
<keyword evidence="8" id="KW-0507">mRNA processing</keyword>
<dbReference type="PANTHER" id="PTHR12707:SF0">
    <property type="entry name" value="PININ"/>
    <property type="match status" value="1"/>
</dbReference>
<name>A0A3S3NK56_9ACAR</name>
<evidence type="ECO:0000256" key="19">
    <source>
        <dbReference type="ARBA" id="ARBA00023242"/>
    </source>
</evidence>